<evidence type="ECO:0000256" key="1">
    <source>
        <dbReference type="SAM" id="Phobius"/>
    </source>
</evidence>
<sequence>MTTPCSQRHRLAGCASGDDAPMDTYTLPWPHRLASWRHRIPANDGFELLLAIWVAVVVLAGMPMAVAVGSSVHESQSRLYAQQAQNRQSVTAVVTGDKVAHQELADPQTVSVPARWVAAGVEHAGPVSAPRGVKAGDSVDIWVDESGYHIGLPDRTALDEAVAAGLSSWLGMAAVTAVLLAGAWAVTDRVRGRRVPLSSGGGDGSGIARR</sequence>
<feature type="transmembrane region" description="Helical" evidence="1">
    <location>
        <begin position="46"/>
        <end position="68"/>
    </location>
</feature>
<dbReference type="EMBL" id="UPHP01000050">
    <property type="protein sequence ID" value="VBA37976.1"/>
    <property type="molecule type" value="Genomic_DNA"/>
</dbReference>
<name>A0A498PW48_9MYCO</name>
<dbReference type="PANTHER" id="PTHR42305:SF1">
    <property type="entry name" value="MEMBRANE PROTEIN RV1733C-RELATED"/>
    <property type="match status" value="1"/>
</dbReference>
<gene>
    <name evidence="2" type="ORF">LAUMK136_02216</name>
</gene>
<accession>A0A498PW48</accession>
<keyword evidence="3" id="KW-1185">Reference proteome</keyword>
<protein>
    <submittedName>
        <fullName evidence="2">Putative membrane protein</fullName>
    </submittedName>
</protein>
<evidence type="ECO:0000313" key="2">
    <source>
        <dbReference type="EMBL" id="VBA37976.1"/>
    </source>
</evidence>
<keyword evidence="1" id="KW-0472">Membrane</keyword>
<dbReference type="RefSeq" id="WP_122496055.1">
    <property type="nucleotide sequence ID" value="NZ_UPHP01000050.1"/>
</dbReference>
<keyword evidence="1" id="KW-1133">Transmembrane helix</keyword>
<evidence type="ECO:0000313" key="3">
    <source>
        <dbReference type="Proteomes" id="UP000273307"/>
    </source>
</evidence>
<feature type="transmembrane region" description="Helical" evidence="1">
    <location>
        <begin position="161"/>
        <end position="186"/>
    </location>
</feature>
<dbReference type="InterPro" id="IPR039708">
    <property type="entry name" value="MT1774/Rv1733c-like"/>
</dbReference>
<keyword evidence="1" id="KW-0812">Transmembrane</keyword>
<dbReference type="PANTHER" id="PTHR42305">
    <property type="entry name" value="MEMBRANE PROTEIN RV1733C-RELATED"/>
    <property type="match status" value="1"/>
</dbReference>
<dbReference type="AlphaFoldDB" id="A0A498PW48"/>
<proteinExistence type="predicted"/>
<dbReference type="OrthoDB" id="4542680at2"/>
<dbReference type="Proteomes" id="UP000273307">
    <property type="component" value="Unassembled WGS sequence"/>
</dbReference>
<reference evidence="2 3" key="1">
    <citation type="submission" date="2018-09" db="EMBL/GenBank/DDBJ databases">
        <authorList>
            <person name="Tagini F."/>
        </authorList>
    </citation>
    <scope>NUCLEOTIDE SEQUENCE [LARGE SCALE GENOMIC DNA]</scope>
    <source>
        <strain evidence="2 3">MK136</strain>
    </source>
</reference>
<organism evidence="2 3">
    <name type="scientific">Mycobacterium attenuatum</name>
    <dbReference type="NCBI Taxonomy" id="2341086"/>
    <lineage>
        <taxon>Bacteria</taxon>
        <taxon>Bacillati</taxon>
        <taxon>Actinomycetota</taxon>
        <taxon>Actinomycetes</taxon>
        <taxon>Mycobacteriales</taxon>
        <taxon>Mycobacteriaceae</taxon>
        <taxon>Mycobacterium</taxon>
    </lineage>
</organism>